<feature type="signal peptide" evidence="12">
    <location>
        <begin position="1"/>
        <end position="23"/>
    </location>
</feature>
<evidence type="ECO:0000256" key="10">
    <source>
        <dbReference type="PIRSR" id="PIRSR601929-2"/>
    </source>
</evidence>
<evidence type="ECO:0000256" key="2">
    <source>
        <dbReference type="ARBA" id="ARBA00007456"/>
    </source>
</evidence>
<feature type="binding site" evidence="9">
    <location>
        <position position="98"/>
    </location>
    <ligand>
        <name>oxalate</name>
        <dbReference type="ChEBI" id="CHEBI:30623"/>
    </ligand>
</feature>
<dbReference type="Pfam" id="PF00190">
    <property type="entry name" value="Cupin_1"/>
    <property type="match status" value="1"/>
</dbReference>
<dbReference type="InterPro" id="IPR006045">
    <property type="entry name" value="Cupin_1"/>
</dbReference>
<keyword evidence="7" id="KW-0325">Glycoprotein</keyword>
<dbReference type="GO" id="GO:0048046">
    <property type="term" value="C:apoplast"/>
    <property type="evidence" value="ECO:0007669"/>
    <property type="project" value="UniProtKB-SubCell"/>
</dbReference>
<evidence type="ECO:0000256" key="9">
    <source>
        <dbReference type="PIRSR" id="PIRSR601929-1"/>
    </source>
</evidence>
<gene>
    <name evidence="14" type="ORF">VFH_IV059720</name>
</gene>
<dbReference type="InterPro" id="IPR011051">
    <property type="entry name" value="RmlC_Cupin_sf"/>
</dbReference>
<feature type="binding site" evidence="10">
    <location>
        <position position="103"/>
    </location>
    <ligand>
        <name>Mn(2+)</name>
        <dbReference type="ChEBI" id="CHEBI:29035"/>
    </ligand>
</feature>
<dbReference type="PROSITE" id="PS00725">
    <property type="entry name" value="GERMIN"/>
    <property type="match status" value="1"/>
</dbReference>
<feature type="binding site" evidence="10">
    <location>
        <position position="141"/>
    </location>
    <ligand>
        <name>Mn(2+)</name>
        <dbReference type="ChEBI" id="CHEBI:29035"/>
    </ligand>
</feature>
<feature type="chain" id="PRO_5043088884" description="Germin-like protein" evidence="12">
    <location>
        <begin position="24"/>
        <end position="203"/>
    </location>
</feature>
<dbReference type="CDD" id="cd02241">
    <property type="entry name" value="cupin_OxOx"/>
    <property type="match status" value="1"/>
</dbReference>
<protein>
    <recommendedName>
        <fullName evidence="12">Germin-like protein</fullName>
    </recommendedName>
</protein>
<keyword evidence="5 9" id="KW-0479">Metal-binding</keyword>
<dbReference type="SMART" id="SM00835">
    <property type="entry name" value="Cupin_1"/>
    <property type="match status" value="1"/>
</dbReference>
<evidence type="ECO:0000256" key="11">
    <source>
        <dbReference type="PIRSR" id="PIRSR601929-3"/>
    </source>
</evidence>
<dbReference type="PRINTS" id="PR00325">
    <property type="entry name" value="GERMIN"/>
</dbReference>
<dbReference type="Proteomes" id="UP001157006">
    <property type="component" value="Chromosome 4"/>
</dbReference>
<dbReference type="AlphaFoldDB" id="A0AAV1ABH4"/>
<dbReference type="InterPro" id="IPR001929">
    <property type="entry name" value="Germin"/>
</dbReference>
<feature type="disulfide bond" evidence="11">
    <location>
        <begin position="30"/>
        <end position="45"/>
    </location>
</feature>
<accession>A0AAV1ABH4</accession>
<comment type="subcellular location">
    <subcellularLocation>
        <location evidence="1 12">Secreted</location>
        <location evidence="1 12">Extracellular space</location>
        <location evidence="1 12">Apoplast</location>
    </subcellularLocation>
</comment>
<sequence length="203" mass="22043">MSTLEMIHITLFFFYLLSYTSHATSTNDFCVANFMFPKTPSGYPCKSETNVTSNDFASSSLNVLNTAFVKDIPGLNGLGISAAKIDININGSVPMHIHPDASELIIVSQGQITAGFMTPTNLYEKNLKADDVFVFPTGLLHFIVNTGSRNAIVYAVYGSENPSIQLLFDLLFKNNLPTPIIEKTTLLDAAQIKKLKAQLGGSG</sequence>
<dbReference type="InterPro" id="IPR014710">
    <property type="entry name" value="RmlC-like_jellyroll"/>
</dbReference>
<organism evidence="14 15">
    <name type="scientific">Vicia faba</name>
    <name type="common">Broad bean</name>
    <name type="synonym">Faba vulgaris</name>
    <dbReference type="NCBI Taxonomy" id="3906"/>
    <lineage>
        <taxon>Eukaryota</taxon>
        <taxon>Viridiplantae</taxon>
        <taxon>Streptophyta</taxon>
        <taxon>Embryophyta</taxon>
        <taxon>Tracheophyta</taxon>
        <taxon>Spermatophyta</taxon>
        <taxon>Magnoliopsida</taxon>
        <taxon>eudicotyledons</taxon>
        <taxon>Gunneridae</taxon>
        <taxon>Pentapetalae</taxon>
        <taxon>rosids</taxon>
        <taxon>fabids</taxon>
        <taxon>Fabales</taxon>
        <taxon>Fabaceae</taxon>
        <taxon>Papilionoideae</taxon>
        <taxon>50 kb inversion clade</taxon>
        <taxon>NPAAA clade</taxon>
        <taxon>Hologalegina</taxon>
        <taxon>IRL clade</taxon>
        <taxon>Fabeae</taxon>
        <taxon>Vicia</taxon>
    </lineage>
</organism>
<feature type="binding site" evidence="10">
    <location>
        <position position="96"/>
    </location>
    <ligand>
        <name>Mn(2+)</name>
        <dbReference type="ChEBI" id="CHEBI:29035"/>
    </ligand>
</feature>
<comment type="similarity">
    <text evidence="2 12">Belongs to the germin family.</text>
</comment>
<evidence type="ECO:0000256" key="1">
    <source>
        <dbReference type="ARBA" id="ARBA00004271"/>
    </source>
</evidence>
<evidence type="ECO:0000256" key="5">
    <source>
        <dbReference type="ARBA" id="ARBA00022723"/>
    </source>
</evidence>
<keyword evidence="8 9" id="KW-0464">Manganese</keyword>
<evidence type="ECO:0000256" key="8">
    <source>
        <dbReference type="ARBA" id="ARBA00023211"/>
    </source>
</evidence>
<evidence type="ECO:0000313" key="14">
    <source>
        <dbReference type="EMBL" id="CAI8607900.1"/>
    </source>
</evidence>
<dbReference type="EMBL" id="OX451739">
    <property type="protein sequence ID" value="CAI8607900.1"/>
    <property type="molecule type" value="Genomic_DNA"/>
</dbReference>
<evidence type="ECO:0000256" key="6">
    <source>
        <dbReference type="ARBA" id="ARBA00023157"/>
    </source>
</evidence>
<feature type="binding site" evidence="9">
    <location>
        <position position="103"/>
    </location>
    <ligand>
        <name>oxalate</name>
        <dbReference type="ChEBI" id="CHEBI:30623"/>
    </ligand>
</feature>
<keyword evidence="6 11" id="KW-1015">Disulfide bond</keyword>
<keyword evidence="15" id="KW-1185">Reference proteome</keyword>
<evidence type="ECO:0000259" key="13">
    <source>
        <dbReference type="SMART" id="SM00835"/>
    </source>
</evidence>
<evidence type="ECO:0000256" key="7">
    <source>
        <dbReference type="ARBA" id="ARBA00023180"/>
    </source>
</evidence>
<dbReference type="GO" id="GO:0030145">
    <property type="term" value="F:manganese ion binding"/>
    <property type="evidence" value="ECO:0007669"/>
    <property type="project" value="UniProtKB-UniRule"/>
</dbReference>
<reference evidence="14 15" key="1">
    <citation type="submission" date="2023-01" db="EMBL/GenBank/DDBJ databases">
        <authorList>
            <person name="Kreplak J."/>
        </authorList>
    </citation>
    <scope>NUCLEOTIDE SEQUENCE [LARGE SCALE GENOMIC DNA]</scope>
</reference>
<dbReference type="SUPFAM" id="SSF51182">
    <property type="entry name" value="RmlC-like cupins"/>
    <property type="match status" value="1"/>
</dbReference>
<evidence type="ECO:0000313" key="15">
    <source>
        <dbReference type="Proteomes" id="UP001157006"/>
    </source>
</evidence>
<feature type="domain" description="Cupin type-1" evidence="13">
    <location>
        <begin position="49"/>
        <end position="193"/>
    </location>
</feature>
<dbReference type="PANTHER" id="PTHR31238">
    <property type="entry name" value="GERMIN-LIKE PROTEIN SUBFAMILY 3 MEMBER 3"/>
    <property type="match status" value="1"/>
</dbReference>
<keyword evidence="4 12" id="KW-0964">Secreted</keyword>
<keyword evidence="3 12" id="KW-0052">Apoplast</keyword>
<dbReference type="InterPro" id="IPR019780">
    <property type="entry name" value="Germin_Mn-BS"/>
</dbReference>
<proteinExistence type="inferred from homology"/>
<name>A0AAV1ABH4_VICFA</name>
<evidence type="ECO:0000256" key="4">
    <source>
        <dbReference type="ARBA" id="ARBA00022525"/>
    </source>
</evidence>
<evidence type="ECO:0000256" key="3">
    <source>
        <dbReference type="ARBA" id="ARBA00022523"/>
    </source>
</evidence>
<dbReference type="Gene3D" id="2.60.120.10">
    <property type="entry name" value="Jelly Rolls"/>
    <property type="match status" value="1"/>
</dbReference>
<keyword evidence="12" id="KW-0732">Signal</keyword>
<evidence type="ECO:0000256" key="12">
    <source>
        <dbReference type="RuleBase" id="RU366015"/>
    </source>
</evidence>
<feature type="binding site" evidence="10">
    <location>
        <position position="98"/>
    </location>
    <ligand>
        <name>Mn(2+)</name>
        <dbReference type="ChEBI" id="CHEBI:29035"/>
    </ligand>
</feature>